<dbReference type="InterPro" id="IPR006076">
    <property type="entry name" value="FAD-dep_OxRdtase"/>
</dbReference>
<accession>A0A132MLG7</accession>
<dbReference type="EMBL" id="LAXD01000001">
    <property type="protein sequence ID" value="KWW98595.1"/>
    <property type="molecule type" value="Genomic_DNA"/>
</dbReference>
<protein>
    <submittedName>
        <fullName evidence="2">FAD dependent oxidoreductase</fullName>
    </submittedName>
</protein>
<dbReference type="AlphaFoldDB" id="A0A132MLG7"/>
<name>A0A132MLG7_9ACTN</name>
<gene>
    <name evidence="2" type="ORF">LI90_222</name>
</gene>
<organism evidence="2 3">
    <name type="scientific">Carbonactinospora thermoautotrophica</name>
    <dbReference type="NCBI Taxonomy" id="1469144"/>
    <lineage>
        <taxon>Bacteria</taxon>
        <taxon>Bacillati</taxon>
        <taxon>Actinomycetota</taxon>
        <taxon>Actinomycetes</taxon>
        <taxon>Kitasatosporales</taxon>
        <taxon>Carbonactinosporaceae</taxon>
        <taxon>Carbonactinospora</taxon>
    </lineage>
</organism>
<evidence type="ECO:0000259" key="1">
    <source>
        <dbReference type="Pfam" id="PF01266"/>
    </source>
</evidence>
<dbReference type="Proteomes" id="UP000070188">
    <property type="component" value="Unassembled WGS sequence"/>
</dbReference>
<dbReference type="STRING" id="1469144.LI90_222"/>
<dbReference type="InterPro" id="IPR036188">
    <property type="entry name" value="FAD/NAD-bd_sf"/>
</dbReference>
<dbReference type="SUPFAM" id="SSF51905">
    <property type="entry name" value="FAD/NAD(P)-binding domain"/>
    <property type="match status" value="1"/>
</dbReference>
<dbReference type="PATRIC" id="fig|1469144.10.peg.296"/>
<sequence length="152" mass="16540">MTNQLSQLPVVVIGAGPVGLAAAAHLHERGLPLLVLEAGDGPGSHVLAWGHVRMFSPWRYNLDAAAVRLLEAAGWTAPDADRLPTGAELVEEYLRPLAEKTPLAEAIRYRSRVVAVTRQGLDKTKTINRETRPFLVRYVDADGVEQEISARA</sequence>
<dbReference type="Pfam" id="PF01266">
    <property type="entry name" value="DAO"/>
    <property type="match status" value="1"/>
</dbReference>
<feature type="domain" description="FAD dependent oxidoreductase" evidence="1">
    <location>
        <begin position="10"/>
        <end position="100"/>
    </location>
</feature>
<evidence type="ECO:0000313" key="2">
    <source>
        <dbReference type="EMBL" id="KWW98595.1"/>
    </source>
</evidence>
<keyword evidence="3" id="KW-1185">Reference proteome</keyword>
<proteinExistence type="predicted"/>
<reference evidence="3" key="1">
    <citation type="submission" date="2015-04" db="EMBL/GenBank/DDBJ databases">
        <title>Physiological reanalysis, assessment of diazotrophy, and genome sequences of multiple isolates of Streptomyces thermoautotrophicus.</title>
        <authorList>
            <person name="MacKellar D.C."/>
            <person name="Lieber L."/>
            <person name="Norman J."/>
            <person name="Bolger A."/>
            <person name="Tobin C."/>
            <person name="Murray J.W."/>
            <person name="Chang R."/>
            <person name="Ford T."/>
            <person name="Nguyen P.Q."/>
            <person name="Woodward J."/>
            <person name="Permingeat H."/>
            <person name="Joshi N.S."/>
            <person name="Silver P.A."/>
            <person name="Usadel B."/>
            <person name="Rutherford A.W."/>
            <person name="Friesen M."/>
            <person name="Prell J."/>
        </authorList>
    </citation>
    <scope>NUCLEOTIDE SEQUENCE [LARGE SCALE GENOMIC DNA]</scope>
    <source>
        <strain evidence="3">H1</strain>
    </source>
</reference>
<evidence type="ECO:0000313" key="3">
    <source>
        <dbReference type="Proteomes" id="UP000070188"/>
    </source>
</evidence>
<dbReference type="Gene3D" id="3.50.50.60">
    <property type="entry name" value="FAD/NAD(P)-binding domain"/>
    <property type="match status" value="1"/>
</dbReference>
<comment type="caution">
    <text evidence="2">The sequence shown here is derived from an EMBL/GenBank/DDBJ whole genome shotgun (WGS) entry which is preliminary data.</text>
</comment>